<protein>
    <submittedName>
        <fullName evidence="1">Uncharacterized protein</fullName>
    </submittedName>
</protein>
<proteinExistence type="predicted"/>
<reference evidence="1" key="1">
    <citation type="submission" date="2023-05" db="EMBL/GenBank/DDBJ databases">
        <title>Nepenthes gracilis genome sequencing.</title>
        <authorList>
            <person name="Fukushima K."/>
        </authorList>
    </citation>
    <scope>NUCLEOTIDE SEQUENCE</scope>
    <source>
        <strain evidence="1">SING2019-196</strain>
    </source>
</reference>
<gene>
    <name evidence="1" type="ORF">Nepgr_013668</name>
</gene>
<dbReference type="Proteomes" id="UP001279734">
    <property type="component" value="Unassembled WGS sequence"/>
</dbReference>
<sequence length="96" mass="10771">MEVLAYRFPENTTAEVVQSPEPPLLEIQPEIGVKGVPSEVTEIEVEVVPEEEVCETMEVVRPMNLDAEVQDEPIVIMDEVPCRKDSISEITVCNFL</sequence>
<evidence type="ECO:0000313" key="1">
    <source>
        <dbReference type="EMBL" id="GMH11827.1"/>
    </source>
</evidence>
<evidence type="ECO:0000313" key="2">
    <source>
        <dbReference type="Proteomes" id="UP001279734"/>
    </source>
</evidence>
<dbReference type="EMBL" id="BSYO01000011">
    <property type="protein sequence ID" value="GMH11827.1"/>
    <property type="molecule type" value="Genomic_DNA"/>
</dbReference>
<keyword evidence="2" id="KW-1185">Reference proteome</keyword>
<accession>A0AAD3SIS8</accession>
<name>A0AAD3SIS8_NEPGR</name>
<dbReference type="AlphaFoldDB" id="A0AAD3SIS8"/>
<organism evidence="1 2">
    <name type="scientific">Nepenthes gracilis</name>
    <name type="common">Slender pitcher plant</name>
    <dbReference type="NCBI Taxonomy" id="150966"/>
    <lineage>
        <taxon>Eukaryota</taxon>
        <taxon>Viridiplantae</taxon>
        <taxon>Streptophyta</taxon>
        <taxon>Embryophyta</taxon>
        <taxon>Tracheophyta</taxon>
        <taxon>Spermatophyta</taxon>
        <taxon>Magnoliopsida</taxon>
        <taxon>eudicotyledons</taxon>
        <taxon>Gunneridae</taxon>
        <taxon>Pentapetalae</taxon>
        <taxon>Caryophyllales</taxon>
        <taxon>Nepenthaceae</taxon>
        <taxon>Nepenthes</taxon>
    </lineage>
</organism>
<comment type="caution">
    <text evidence="1">The sequence shown here is derived from an EMBL/GenBank/DDBJ whole genome shotgun (WGS) entry which is preliminary data.</text>
</comment>